<dbReference type="PANTHER" id="PTHR43439">
    <property type="entry name" value="PHENYLACETATE-COENZYME A LIGASE"/>
    <property type="match status" value="1"/>
</dbReference>
<protein>
    <recommendedName>
        <fullName evidence="4">AMP-dependent synthetase/ligase domain-containing protein</fullName>
    </recommendedName>
</protein>
<sequence>MRERQQPANELTNIASSKPTFKYPPLGHTLSIPGLYKFHAKNSQNYPAFTYASVSGVPYDITYAEVWARIGVVAKLILKHQSKLFDSGAPKEKGSRPIIGIVALSDTLSYIYTMVAIMSLGFVVFPMSASNDARAVAHLAETVGVRQILVSEDEDTQALVYDAARILRDRGITVDLVRMIKYTDTEPTPGEEPYVTVANSIPDDEVMMYLHSSGTTGMPKAIPITQKGLRESSNTARLGEVDLLGKRFGMHTNPPFHGLGLRAITAPVSTGAIMAFYPPTSPPTIPTPANFLQAWTACKCDVIICIPPLIEALVKNPANLPALQALEYVVFSGISMKKATGDMLSAAGVRLCSLYGSTEAGSVSVVLPANVPVGSSDDWEYFQFAPFIACTMVPIEGHAGGFDAVITASQDMTPYAFNTKLDGKPALSFGDVLERHPTDPQRWKVLGRTGSQVRLSAGENVNPIPIEEALMQDPHIRCAIVFGHQQLELGVLIEAAPGFEIQPGDVEALANFKQTIWPTIENINKTAASYAKIRPEMILLTSPDKPLEYTAKRTARRGVCLALYSKEIEDVYASAEAKESPEEREFKLRV</sequence>
<feature type="domain" description="AMP-dependent synthetase/ligase" evidence="4">
    <location>
        <begin position="40"/>
        <end position="372"/>
    </location>
</feature>
<dbReference type="Gene3D" id="3.40.50.12780">
    <property type="entry name" value="N-terminal domain of ligase-like"/>
    <property type="match status" value="1"/>
</dbReference>
<comment type="caution">
    <text evidence="5">The sequence shown here is derived from an EMBL/GenBank/DDBJ whole genome shotgun (WGS) entry which is preliminary data.</text>
</comment>
<dbReference type="Proteomes" id="UP001215151">
    <property type="component" value="Unassembled WGS sequence"/>
</dbReference>
<dbReference type="SUPFAM" id="SSF56801">
    <property type="entry name" value="Acetyl-CoA synthetase-like"/>
    <property type="match status" value="1"/>
</dbReference>
<evidence type="ECO:0000256" key="1">
    <source>
        <dbReference type="ARBA" id="ARBA00022450"/>
    </source>
</evidence>
<dbReference type="InterPro" id="IPR020845">
    <property type="entry name" value="AMP-binding_CS"/>
</dbReference>
<organism evidence="5 6">
    <name type="scientific">Trametes cubensis</name>
    <dbReference type="NCBI Taxonomy" id="1111947"/>
    <lineage>
        <taxon>Eukaryota</taxon>
        <taxon>Fungi</taxon>
        <taxon>Dikarya</taxon>
        <taxon>Basidiomycota</taxon>
        <taxon>Agaricomycotina</taxon>
        <taxon>Agaricomycetes</taxon>
        <taxon>Polyporales</taxon>
        <taxon>Polyporaceae</taxon>
        <taxon>Trametes</taxon>
    </lineage>
</organism>
<reference evidence="5" key="1">
    <citation type="submission" date="2022-11" db="EMBL/GenBank/DDBJ databases">
        <title>Genome Sequence of Cubamyces cubensis.</title>
        <authorList>
            <person name="Buettner E."/>
        </authorList>
    </citation>
    <scope>NUCLEOTIDE SEQUENCE</scope>
    <source>
        <strain evidence="5">MPL-01</strain>
    </source>
</reference>
<dbReference type="Pfam" id="PF00501">
    <property type="entry name" value="AMP-binding"/>
    <property type="match status" value="1"/>
</dbReference>
<proteinExistence type="predicted"/>
<dbReference type="InterPro" id="IPR000873">
    <property type="entry name" value="AMP-dep_synth/lig_dom"/>
</dbReference>
<gene>
    <name evidence="5" type="ORF">ONZ51_g7252</name>
</gene>
<dbReference type="AlphaFoldDB" id="A0AAD7TQI6"/>
<evidence type="ECO:0000259" key="4">
    <source>
        <dbReference type="Pfam" id="PF00501"/>
    </source>
</evidence>
<keyword evidence="3" id="KW-0472">Membrane</keyword>
<evidence type="ECO:0000313" key="5">
    <source>
        <dbReference type="EMBL" id="KAJ8474390.1"/>
    </source>
</evidence>
<name>A0AAD7TQI6_9APHY</name>
<evidence type="ECO:0000256" key="3">
    <source>
        <dbReference type="SAM" id="Phobius"/>
    </source>
</evidence>
<dbReference type="PROSITE" id="PS00455">
    <property type="entry name" value="AMP_BINDING"/>
    <property type="match status" value="1"/>
</dbReference>
<dbReference type="EMBL" id="JAPEVG010000190">
    <property type="protein sequence ID" value="KAJ8474390.1"/>
    <property type="molecule type" value="Genomic_DNA"/>
</dbReference>
<feature type="transmembrane region" description="Helical" evidence="3">
    <location>
        <begin position="98"/>
        <end position="125"/>
    </location>
</feature>
<accession>A0AAD7TQI6</accession>
<dbReference type="InterPro" id="IPR042099">
    <property type="entry name" value="ANL_N_sf"/>
</dbReference>
<evidence type="ECO:0000256" key="2">
    <source>
        <dbReference type="ARBA" id="ARBA00022553"/>
    </source>
</evidence>
<keyword evidence="2" id="KW-0597">Phosphoprotein</keyword>
<dbReference type="InterPro" id="IPR051414">
    <property type="entry name" value="Adenylate-forming_Reductase"/>
</dbReference>
<evidence type="ECO:0000313" key="6">
    <source>
        <dbReference type="Proteomes" id="UP001215151"/>
    </source>
</evidence>
<dbReference type="PANTHER" id="PTHR43439:SF2">
    <property type="entry name" value="ENZYME, PUTATIVE (JCVI)-RELATED"/>
    <property type="match status" value="1"/>
</dbReference>
<keyword evidence="1" id="KW-0596">Phosphopantetheine</keyword>
<keyword evidence="3" id="KW-1133">Transmembrane helix</keyword>
<keyword evidence="6" id="KW-1185">Reference proteome</keyword>
<keyword evidence="3" id="KW-0812">Transmembrane</keyword>
<dbReference type="Pfam" id="PF23562">
    <property type="entry name" value="AMP-binding_C_3"/>
    <property type="match status" value="1"/>
</dbReference>